<dbReference type="EMBL" id="BSXU01003083">
    <property type="protein sequence ID" value="GMG39664.1"/>
    <property type="molecule type" value="Genomic_DNA"/>
</dbReference>
<gene>
    <name evidence="3" type="ORF">Amon01_000552300</name>
</gene>
<dbReference type="PANTHER" id="PTHR45653">
    <property type="entry name" value="DEDICATOR OF CYTOKINESIS"/>
    <property type="match status" value="1"/>
</dbReference>
<dbReference type="OrthoDB" id="18896at2759"/>
<feature type="compositionally biased region" description="Low complexity" evidence="1">
    <location>
        <begin position="136"/>
        <end position="148"/>
    </location>
</feature>
<evidence type="ECO:0000313" key="3">
    <source>
        <dbReference type="EMBL" id="GMG39664.1"/>
    </source>
</evidence>
<proteinExistence type="predicted"/>
<dbReference type="InterPro" id="IPR032376">
    <property type="entry name" value="DOCK_N"/>
</dbReference>
<feature type="region of interest" description="Disordered" evidence="1">
    <location>
        <begin position="132"/>
        <end position="152"/>
    </location>
</feature>
<dbReference type="GO" id="GO:0007264">
    <property type="term" value="P:small GTPase-mediated signal transduction"/>
    <property type="evidence" value="ECO:0007669"/>
    <property type="project" value="InterPro"/>
</dbReference>
<reference evidence="3" key="1">
    <citation type="submission" date="2023-04" db="EMBL/GenBank/DDBJ databases">
        <title>Ambrosiozyma monospora NBRC 1965.</title>
        <authorList>
            <person name="Ichikawa N."/>
            <person name="Sato H."/>
            <person name="Tonouchi N."/>
        </authorList>
    </citation>
    <scope>NUCLEOTIDE SEQUENCE</scope>
    <source>
        <strain evidence="3">NBRC 1965</strain>
    </source>
</reference>
<dbReference type="AlphaFoldDB" id="A0A9W6YV60"/>
<dbReference type="GO" id="GO:0031267">
    <property type="term" value="F:small GTPase binding"/>
    <property type="evidence" value="ECO:0007669"/>
    <property type="project" value="TreeGrafter"/>
</dbReference>
<dbReference type="InterPro" id="IPR026791">
    <property type="entry name" value="DOCK"/>
</dbReference>
<dbReference type="GO" id="GO:0005886">
    <property type="term" value="C:plasma membrane"/>
    <property type="evidence" value="ECO:0007669"/>
    <property type="project" value="TreeGrafter"/>
</dbReference>
<sequence>MSWSPLPSFLCGKAVKPFTPLLDHPDLISNKKASENLKNIYPGDIVYIFETNTSSKKWVRGYVVSQLNPSDFSLAAVSTDVIQENKIAVVIFPLAIIEIIKEIEVTSTDDNVQAFVIADGSVGFSFNGTETDVPDSHSLSSGSTGSSGAALKKTQRPALPSSDFALSITSLVDEIEAVLKGSNVQIFAIYTRGDILHFNKMIELFHELQDIKLNFQYGLLTKQEVKLAKKKAAFLMTMISKTIASSTGKQSLKDVAGYESILARDEVSGQLFVPERDNFEKSIRDIPRLAQNQLFGALSSNFPVVNSDIKTYPEKSTQFVQSFPSHILVDFKAFSGECHNVPDGYLGFTAYMHLRNTKKRLTETYAIEVGANNEIAVDGLSSALFKNIPANEVEHSRIYLVALITETVQMRVADQRNGVPTLQTIRKGMCAGAVDISRIFSRRNDHLSPDESHDFSMKLYASYMTEESQVAPFKLYSGIGPLLSMPMTMENNGWAKK</sequence>
<organism evidence="3 4">
    <name type="scientific">Ambrosiozyma monospora</name>
    <name type="common">Yeast</name>
    <name type="synonym">Endomycopsis monosporus</name>
    <dbReference type="NCBI Taxonomy" id="43982"/>
    <lineage>
        <taxon>Eukaryota</taxon>
        <taxon>Fungi</taxon>
        <taxon>Dikarya</taxon>
        <taxon>Ascomycota</taxon>
        <taxon>Saccharomycotina</taxon>
        <taxon>Pichiomycetes</taxon>
        <taxon>Pichiales</taxon>
        <taxon>Pichiaceae</taxon>
        <taxon>Ambrosiozyma</taxon>
    </lineage>
</organism>
<evidence type="ECO:0000259" key="2">
    <source>
        <dbReference type="Pfam" id="PF16172"/>
    </source>
</evidence>
<dbReference type="GO" id="GO:0005737">
    <property type="term" value="C:cytoplasm"/>
    <property type="evidence" value="ECO:0007669"/>
    <property type="project" value="TreeGrafter"/>
</dbReference>
<dbReference type="Pfam" id="PF16172">
    <property type="entry name" value="DOCK_N"/>
    <property type="match status" value="1"/>
</dbReference>
<protein>
    <submittedName>
        <fullName evidence="3">Unnamed protein product</fullName>
    </submittedName>
</protein>
<feature type="domain" description="Dedicator of cytokinesis N-terminal" evidence="2">
    <location>
        <begin position="316"/>
        <end position="424"/>
    </location>
</feature>
<evidence type="ECO:0000256" key="1">
    <source>
        <dbReference type="SAM" id="MobiDB-lite"/>
    </source>
</evidence>
<dbReference type="PANTHER" id="PTHR45653:SF10">
    <property type="entry name" value="MYOBLAST CITY, ISOFORM B"/>
    <property type="match status" value="1"/>
</dbReference>
<evidence type="ECO:0000313" key="4">
    <source>
        <dbReference type="Proteomes" id="UP001165063"/>
    </source>
</evidence>
<comment type="caution">
    <text evidence="3">The sequence shown here is derived from an EMBL/GenBank/DDBJ whole genome shotgun (WGS) entry which is preliminary data.</text>
</comment>
<dbReference type="Proteomes" id="UP001165063">
    <property type="component" value="Unassembled WGS sequence"/>
</dbReference>
<keyword evidence="4" id="KW-1185">Reference proteome</keyword>
<name>A0A9W6YV60_AMBMO</name>
<accession>A0A9W6YV60</accession>
<dbReference type="GO" id="GO:0005085">
    <property type="term" value="F:guanyl-nucleotide exchange factor activity"/>
    <property type="evidence" value="ECO:0007669"/>
    <property type="project" value="InterPro"/>
</dbReference>